<feature type="domain" description="Glucosyltransferase 3-like C-terminal" evidence="3">
    <location>
        <begin position="175"/>
        <end position="332"/>
    </location>
</feature>
<dbReference type="EMBL" id="DXFP01000019">
    <property type="protein sequence ID" value="HIX01608.1"/>
    <property type="molecule type" value="Genomic_DNA"/>
</dbReference>
<reference evidence="4" key="2">
    <citation type="submission" date="2021-04" db="EMBL/GenBank/DDBJ databases">
        <authorList>
            <person name="Gilroy R."/>
        </authorList>
    </citation>
    <scope>NUCLEOTIDE SEQUENCE</scope>
    <source>
        <strain evidence="4">6627</strain>
    </source>
</reference>
<reference evidence="4" key="1">
    <citation type="journal article" date="2021" name="PeerJ">
        <title>Extensive microbial diversity within the chicken gut microbiome revealed by metagenomics and culture.</title>
        <authorList>
            <person name="Gilroy R."/>
            <person name="Ravi A."/>
            <person name="Getino M."/>
            <person name="Pursley I."/>
            <person name="Horton D.L."/>
            <person name="Alikhan N.F."/>
            <person name="Baker D."/>
            <person name="Gharbi K."/>
            <person name="Hall N."/>
            <person name="Watson M."/>
            <person name="Adriaenssens E.M."/>
            <person name="Foster-Nyarko E."/>
            <person name="Jarju S."/>
            <person name="Secka A."/>
            <person name="Antonio M."/>
            <person name="Oren A."/>
            <person name="Chaudhuri R.R."/>
            <person name="La Ragione R."/>
            <person name="Hildebrand F."/>
            <person name="Pallen M.J."/>
        </authorList>
    </citation>
    <scope>NUCLEOTIDE SEQUENCE</scope>
    <source>
        <strain evidence="4">6627</strain>
    </source>
</reference>
<evidence type="ECO:0000313" key="4">
    <source>
        <dbReference type="EMBL" id="HIX01608.1"/>
    </source>
</evidence>
<sequence length="338" mass="39603">MSKYLITGLDLSKNNAGPKARTDINYFLRQVGFRDLCKFDFKQAFIHWRKHEYMWHQIPQALENLKGQDSTVVFQYPIYSKLLMQRILRAAKENVRRFYVIVHDLESLRIFKNRPGFQQFEVNFFNQTSGLIVHNDHMKQALREMGVKVPMVSLEIFDYYDDASLMTTRLFNRQVAFAGNLAKANFLERWNLKQSIHLYGPHKHLHYPENVKYCGLYSPEELPNHLQESFGLIWDGNRLDECNGMYGDYLKYNNPHKTSLYLSSGMPVIVWNQSAMADFVKQQHVGIAIADLHDLDQLLPTMSAADYAEMQHNAVKLAKKLRTGWYIKRGIEKLMQLN</sequence>
<protein>
    <submittedName>
        <fullName evidence="4">Beta-1,6-galactofuranosyltransferase</fullName>
    </submittedName>
</protein>
<dbReference type="InterPro" id="IPR058592">
    <property type="entry name" value="Gtf3_C"/>
</dbReference>
<dbReference type="Proteomes" id="UP000823963">
    <property type="component" value="Unassembled WGS sequence"/>
</dbReference>
<evidence type="ECO:0000259" key="3">
    <source>
        <dbReference type="Pfam" id="PF26337"/>
    </source>
</evidence>
<dbReference type="AlphaFoldDB" id="A0A9D1UWE3"/>
<dbReference type="PIRSF" id="PIRSF007023">
    <property type="entry name" value="UDP-Galf_transf"/>
    <property type="match status" value="1"/>
</dbReference>
<dbReference type="Pfam" id="PF26334">
    <property type="entry name" value="Gtf3_N"/>
    <property type="match status" value="1"/>
</dbReference>
<evidence type="ECO:0000259" key="2">
    <source>
        <dbReference type="Pfam" id="PF26334"/>
    </source>
</evidence>
<comment type="caution">
    <text evidence="4">The sequence shown here is derived from an EMBL/GenBank/DDBJ whole genome shotgun (WGS) entry which is preliminary data.</text>
</comment>
<organism evidence="4 5">
    <name type="scientific">Candidatus Ligilactobacillus excrementigallinarum</name>
    <dbReference type="NCBI Taxonomy" id="2838641"/>
    <lineage>
        <taxon>Bacteria</taxon>
        <taxon>Bacillati</taxon>
        <taxon>Bacillota</taxon>
        <taxon>Bacilli</taxon>
        <taxon>Lactobacillales</taxon>
        <taxon>Lactobacillaceae</taxon>
        <taxon>Ligilactobacillus</taxon>
    </lineage>
</organism>
<evidence type="ECO:0000256" key="1">
    <source>
        <dbReference type="ARBA" id="ARBA00022679"/>
    </source>
</evidence>
<dbReference type="Pfam" id="PF26337">
    <property type="entry name" value="Gtf3_C"/>
    <property type="match status" value="1"/>
</dbReference>
<keyword evidence="1" id="KW-0808">Transferase</keyword>
<name>A0A9D1UWE3_9LACO</name>
<gene>
    <name evidence="4" type="ORF">H9861_02515</name>
</gene>
<feature type="domain" description="Glucosyltransferase 3-like N-terminal" evidence="2">
    <location>
        <begin position="3"/>
        <end position="156"/>
    </location>
</feature>
<dbReference type="InterPro" id="IPR058591">
    <property type="entry name" value="Gtf3_N"/>
</dbReference>
<proteinExistence type="predicted"/>
<evidence type="ECO:0000313" key="5">
    <source>
        <dbReference type="Proteomes" id="UP000823963"/>
    </source>
</evidence>
<dbReference type="Gene3D" id="3.40.50.2000">
    <property type="entry name" value="Glycogen Phosphorylase B"/>
    <property type="match status" value="2"/>
</dbReference>
<accession>A0A9D1UWE3</accession>